<keyword evidence="4" id="KW-1185">Reference proteome</keyword>
<sequence length="478" mass="53207">MGPANYDLRSGPSQSSCREKARAEPPPATIPLPFPNPHRRPRCRAVGAMETVSRSKKCILGEEDHISRLPEAVLGDIVILLPTRDGGRTQVLSSRWRLLWRSAPLNIDIHERPLIRRIISAGEISSILSSHLGPDRRFCIPTRYLEDDGDPTATLDGWLRSPALDGLQELEFHYGSLRHSSGMPPLPPSARRLWPTLCVASFGACSFLDGDALHLPLLEQLSLMNVGISETSLHAFLAGCPSLQSLMLVESIDSCSCIRIVSRTLRSIGVRTFWREDRLQQLIIEDAPCLERLVLLGGSSGEEMVISVVSAPKLEIFGHLPAQCPRLEFGSTLFQGSCVVNSAMVMPSVKVLALTHADLSLDVVIGFMKCFPCLENLYIKMKTTCNQISCHNFYVPSAFVPTKPRETNAWRRKYQNIISTLDIRLKKIAVTTYRGNKAHANFASFFVLNARVLQSMVLEVDVRHNNDKAWIERQHAAD</sequence>
<reference evidence="3" key="1">
    <citation type="submission" date="2020-07" db="EMBL/GenBank/DDBJ databases">
        <title>Genome sequence and genetic diversity analysis of an under-domesticated orphan crop, white fonio (Digitaria exilis).</title>
        <authorList>
            <person name="Bennetzen J.L."/>
            <person name="Chen S."/>
            <person name="Ma X."/>
            <person name="Wang X."/>
            <person name="Yssel A.E.J."/>
            <person name="Chaluvadi S.R."/>
            <person name="Johnson M."/>
            <person name="Gangashetty P."/>
            <person name="Hamidou F."/>
            <person name="Sanogo M.D."/>
            <person name="Zwaenepoel A."/>
            <person name="Wallace J."/>
            <person name="Van De Peer Y."/>
            <person name="Van Deynze A."/>
        </authorList>
    </citation>
    <scope>NUCLEOTIDE SEQUENCE</scope>
    <source>
        <tissue evidence="3">Leaves</tissue>
    </source>
</reference>
<dbReference type="AlphaFoldDB" id="A0A835C6G2"/>
<dbReference type="SUPFAM" id="SSF52047">
    <property type="entry name" value="RNI-like"/>
    <property type="match status" value="1"/>
</dbReference>
<feature type="compositionally biased region" description="Pro residues" evidence="1">
    <location>
        <begin position="24"/>
        <end position="36"/>
    </location>
</feature>
<protein>
    <recommendedName>
        <fullName evidence="2">F-box/LRR-repeat protein 15/At3g58940/PEG3-like LRR domain-containing protein</fullName>
    </recommendedName>
</protein>
<dbReference type="Proteomes" id="UP000636709">
    <property type="component" value="Unassembled WGS sequence"/>
</dbReference>
<dbReference type="Pfam" id="PF24758">
    <property type="entry name" value="LRR_At5g56370"/>
    <property type="match status" value="1"/>
</dbReference>
<dbReference type="InterPro" id="IPR055302">
    <property type="entry name" value="F-box_dom-containing"/>
</dbReference>
<dbReference type="InterPro" id="IPR036047">
    <property type="entry name" value="F-box-like_dom_sf"/>
</dbReference>
<dbReference type="PANTHER" id="PTHR32141:SF168">
    <property type="entry name" value="OS12G0595200 PROTEIN"/>
    <property type="match status" value="1"/>
</dbReference>
<dbReference type="PANTHER" id="PTHR32141">
    <property type="match status" value="1"/>
</dbReference>
<gene>
    <name evidence="3" type="ORF">HU200_027896</name>
</gene>
<evidence type="ECO:0000313" key="3">
    <source>
        <dbReference type="EMBL" id="KAF8713915.1"/>
    </source>
</evidence>
<proteinExistence type="predicted"/>
<name>A0A835C6G2_9POAL</name>
<accession>A0A835C6G2</accession>
<dbReference type="Gene3D" id="3.80.10.10">
    <property type="entry name" value="Ribonuclease Inhibitor"/>
    <property type="match status" value="1"/>
</dbReference>
<organism evidence="3 4">
    <name type="scientific">Digitaria exilis</name>
    <dbReference type="NCBI Taxonomy" id="1010633"/>
    <lineage>
        <taxon>Eukaryota</taxon>
        <taxon>Viridiplantae</taxon>
        <taxon>Streptophyta</taxon>
        <taxon>Embryophyta</taxon>
        <taxon>Tracheophyta</taxon>
        <taxon>Spermatophyta</taxon>
        <taxon>Magnoliopsida</taxon>
        <taxon>Liliopsida</taxon>
        <taxon>Poales</taxon>
        <taxon>Poaceae</taxon>
        <taxon>PACMAD clade</taxon>
        <taxon>Panicoideae</taxon>
        <taxon>Panicodae</taxon>
        <taxon>Paniceae</taxon>
        <taxon>Anthephorinae</taxon>
        <taxon>Digitaria</taxon>
    </lineage>
</organism>
<feature type="domain" description="F-box/LRR-repeat protein 15/At3g58940/PEG3-like LRR" evidence="2">
    <location>
        <begin position="155"/>
        <end position="379"/>
    </location>
</feature>
<comment type="caution">
    <text evidence="3">The sequence shown here is derived from an EMBL/GenBank/DDBJ whole genome shotgun (WGS) entry which is preliminary data.</text>
</comment>
<dbReference type="EMBL" id="JACEFO010001739">
    <property type="protein sequence ID" value="KAF8713915.1"/>
    <property type="molecule type" value="Genomic_DNA"/>
</dbReference>
<dbReference type="SUPFAM" id="SSF81383">
    <property type="entry name" value="F-box domain"/>
    <property type="match status" value="1"/>
</dbReference>
<dbReference type="InterPro" id="IPR055411">
    <property type="entry name" value="LRR_FXL15/At3g58940/PEG3-like"/>
</dbReference>
<evidence type="ECO:0000256" key="1">
    <source>
        <dbReference type="SAM" id="MobiDB-lite"/>
    </source>
</evidence>
<evidence type="ECO:0000259" key="2">
    <source>
        <dbReference type="Pfam" id="PF24758"/>
    </source>
</evidence>
<evidence type="ECO:0000313" key="4">
    <source>
        <dbReference type="Proteomes" id="UP000636709"/>
    </source>
</evidence>
<dbReference type="InterPro" id="IPR032675">
    <property type="entry name" value="LRR_dom_sf"/>
</dbReference>
<feature type="region of interest" description="Disordered" evidence="1">
    <location>
        <begin position="1"/>
        <end position="39"/>
    </location>
</feature>
<dbReference type="OrthoDB" id="612216at2759"/>